<dbReference type="GO" id="GO:0016787">
    <property type="term" value="F:hydrolase activity"/>
    <property type="evidence" value="ECO:0007669"/>
    <property type="project" value="UniProtKB-KW"/>
</dbReference>
<dbReference type="Proteomes" id="UP001566331">
    <property type="component" value="Unassembled WGS sequence"/>
</dbReference>
<feature type="signal peptide" evidence="2">
    <location>
        <begin position="1"/>
        <end position="22"/>
    </location>
</feature>
<evidence type="ECO:0000256" key="1">
    <source>
        <dbReference type="ARBA" id="ARBA00022801"/>
    </source>
</evidence>
<organism evidence="4 5">
    <name type="scientific">Luteimonas salinilitoris</name>
    <dbReference type="NCBI Taxonomy" id="3237697"/>
    <lineage>
        <taxon>Bacteria</taxon>
        <taxon>Pseudomonadati</taxon>
        <taxon>Pseudomonadota</taxon>
        <taxon>Gammaproteobacteria</taxon>
        <taxon>Lysobacterales</taxon>
        <taxon>Lysobacteraceae</taxon>
        <taxon>Luteimonas</taxon>
    </lineage>
</organism>
<dbReference type="InterPro" id="IPR001375">
    <property type="entry name" value="Peptidase_S9_cat"/>
</dbReference>
<dbReference type="Pfam" id="PF00326">
    <property type="entry name" value="Peptidase_S9"/>
    <property type="match status" value="1"/>
</dbReference>
<comment type="caution">
    <text evidence="4">The sequence shown here is derived from an EMBL/GenBank/DDBJ whole genome shotgun (WGS) entry which is preliminary data.</text>
</comment>
<gene>
    <name evidence="4" type="ORF">AB6713_02800</name>
</gene>
<evidence type="ECO:0000313" key="5">
    <source>
        <dbReference type="Proteomes" id="UP001566331"/>
    </source>
</evidence>
<dbReference type="RefSeq" id="WP_412753977.1">
    <property type="nucleotide sequence ID" value="NZ_JBFWIB010000001.1"/>
</dbReference>
<dbReference type="PANTHER" id="PTHR42776">
    <property type="entry name" value="SERINE PEPTIDASE S9 FAMILY MEMBER"/>
    <property type="match status" value="1"/>
</dbReference>
<feature type="chain" id="PRO_5046397205" evidence="2">
    <location>
        <begin position="23"/>
        <end position="653"/>
    </location>
</feature>
<accession>A0ABV4HLF4</accession>
<dbReference type="InterPro" id="IPR029058">
    <property type="entry name" value="AB_hydrolase_fold"/>
</dbReference>
<dbReference type="PANTHER" id="PTHR42776:SF27">
    <property type="entry name" value="DIPEPTIDYL PEPTIDASE FAMILY MEMBER 6"/>
    <property type="match status" value="1"/>
</dbReference>
<evidence type="ECO:0000313" key="4">
    <source>
        <dbReference type="EMBL" id="MEZ0473544.1"/>
    </source>
</evidence>
<dbReference type="Gene3D" id="3.40.50.1820">
    <property type="entry name" value="alpha/beta hydrolase"/>
    <property type="match status" value="1"/>
</dbReference>
<name>A0ABV4HLF4_9GAMM</name>
<evidence type="ECO:0000256" key="2">
    <source>
        <dbReference type="SAM" id="SignalP"/>
    </source>
</evidence>
<proteinExistence type="predicted"/>
<dbReference type="EMBL" id="JBFWIC010000002">
    <property type="protein sequence ID" value="MEZ0473544.1"/>
    <property type="molecule type" value="Genomic_DNA"/>
</dbReference>
<feature type="domain" description="Peptidase S9 prolyl oligopeptidase catalytic" evidence="3">
    <location>
        <begin position="437"/>
        <end position="647"/>
    </location>
</feature>
<sequence length="653" mass="71758">MFRGVAALVALLMGLSPVAARAQMDVGPFVAEDAFRDIKLSPTGEFYAVTVPIDGQIGLAIIRREDGTSMSSFRFERGTSVHDFWWVNDERVLMSVSENFGSRDDPLPTGELYAMNADGNKRELLVGWRVWTQQLGSKIRTGKKQERVAAFLIDALPDDDRNVLISVQPLATDPTTRVERMDVYTGRRTRVTQAPVPQARFVTDHAGVVRFAIGSGSNNITRTYYRSATNAEWELINDEAASDRIESPLGFSEDDATAYLRVQQAEGPDTLVAFDVATGKRRELLRDEVVDPLPLYRDGSGPMVGVRYLGARPRTVFLDEASDDARVLRSLEAAFPGNMVEVVSATSDGRIKLLLVSSDADPGSFYTYDAVAKKADFVLARREGINPEHMSPMRPVSLQARDGRTLHGFLTAPAGGGKRLPLVVVPHGGPFGVFDRWGFDIDAQLLAQAGYAVLQVNFRGSGNYGRAFHHAGARQWGGTMQDDVIDATRWAIGEGIADADRVCIYGASYGGYAALMGVAKEPDLYRCAVGYVGVYDLPKLRGENRRQGRWARTWTGEWMGDEPERLAAMSPNRLAGQVKVPVFLAAGGEDQIAPIAHSELMERALKNTGVPVETLYYPNEGHGFYTEEHRREFYVKLLDFLGRHLGGGSVAGR</sequence>
<evidence type="ECO:0000259" key="3">
    <source>
        <dbReference type="Pfam" id="PF00326"/>
    </source>
</evidence>
<dbReference type="SUPFAM" id="SSF53474">
    <property type="entry name" value="alpha/beta-Hydrolases"/>
    <property type="match status" value="1"/>
</dbReference>
<keyword evidence="2" id="KW-0732">Signal</keyword>
<dbReference type="SUPFAM" id="SSF82171">
    <property type="entry name" value="DPP6 N-terminal domain-like"/>
    <property type="match status" value="1"/>
</dbReference>
<keyword evidence="5" id="KW-1185">Reference proteome</keyword>
<keyword evidence="1 4" id="KW-0378">Hydrolase</keyword>
<protein>
    <submittedName>
        <fullName evidence="4">Alpha/beta hydrolase family protein</fullName>
        <ecNumber evidence="4">3.4.-.-</ecNumber>
    </submittedName>
</protein>
<reference evidence="4 5" key="1">
    <citation type="submission" date="2024-07" db="EMBL/GenBank/DDBJ databases">
        <title>Luteimonas salilacus sp. nov., isolated from the shore soil of Salt Lake in Tibet of China.</title>
        <authorList>
            <person name="Zhang X."/>
            <person name="Li A."/>
        </authorList>
    </citation>
    <scope>NUCLEOTIDE SEQUENCE [LARGE SCALE GENOMIC DNA]</scope>
    <source>
        <strain evidence="4 5">B3-2-R+30</strain>
    </source>
</reference>
<dbReference type="EC" id="3.4.-.-" evidence="4"/>